<keyword evidence="5" id="KW-1185">Reference proteome</keyword>
<dbReference type="PANTHER" id="PTHR43046:SF14">
    <property type="entry name" value="MUTT_NUDIX FAMILY PROTEIN"/>
    <property type="match status" value="1"/>
</dbReference>
<protein>
    <submittedName>
        <fullName evidence="4">NUDIX hydrolase</fullName>
    </submittedName>
</protein>
<proteinExistence type="predicted"/>
<dbReference type="Proteomes" id="UP000239663">
    <property type="component" value="Unassembled WGS sequence"/>
</dbReference>
<organism evidence="4 5">
    <name type="scientific">Pradoshia eiseniae</name>
    <dbReference type="NCBI Taxonomy" id="2064768"/>
    <lineage>
        <taxon>Bacteria</taxon>
        <taxon>Bacillati</taxon>
        <taxon>Bacillota</taxon>
        <taxon>Bacilli</taxon>
        <taxon>Bacillales</taxon>
        <taxon>Bacillaceae</taxon>
        <taxon>Pradoshia</taxon>
    </lineage>
</organism>
<name>A0A2S7N5B6_9BACI</name>
<reference evidence="4 5" key="1">
    <citation type="submission" date="2017-12" db="EMBL/GenBank/DDBJ databases">
        <title>Taxonomic description and draft genome of Pradoshia cofamensis Gen. nov., sp. nov., a thermotolerant bacillale isolated from anterior gut of earthworm Eisenia fetida.</title>
        <authorList>
            <person name="Saha T."/>
            <person name="Chakraborty R."/>
        </authorList>
    </citation>
    <scope>NUCLEOTIDE SEQUENCE [LARGE SCALE GENOMIC DNA]</scope>
    <source>
        <strain evidence="4 5">EAG3</strain>
    </source>
</reference>
<dbReference type="AlphaFoldDB" id="A0A2S7N5B6"/>
<evidence type="ECO:0000256" key="1">
    <source>
        <dbReference type="ARBA" id="ARBA00001946"/>
    </source>
</evidence>
<dbReference type="InterPro" id="IPR020476">
    <property type="entry name" value="Nudix_hydrolase"/>
</dbReference>
<dbReference type="CDD" id="cd18880">
    <property type="entry name" value="NUDIX_ADPRase"/>
    <property type="match status" value="1"/>
</dbReference>
<dbReference type="SUPFAM" id="SSF55811">
    <property type="entry name" value="Nudix"/>
    <property type="match status" value="1"/>
</dbReference>
<dbReference type="Gene3D" id="3.90.79.10">
    <property type="entry name" value="Nucleoside Triphosphate Pyrophosphohydrolase"/>
    <property type="match status" value="1"/>
</dbReference>
<dbReference type="PROSITE" id="PS51462">
    <property type="entry name" value="NUDIX"/>
    <property type="match status" value="1"/>
</dbReference>
<dbReference type="Pfam" id="PF00293">
    <property type="entry name" value="NUDIX"/>
    <property type="match status" value="1"/>
</dbReference>
<dbReference type="RefSeq" id="WP_104848331.1">
    <property type="nucleotide sequence ID" value="NZ_PKOZ01000001.1"/>
</dbReference>
<gene>
    <name evidence="4" type="ORF">CYL18_02105</name>
</gene>
<feature type="domain" description="Nudix hydrolase" evidence="3">
    <location>
        <begin position="2"/>
        <end position="142"/>
    </location>
</feature>
<dbReference type="InterPro" id="IPR000086">
    <property type="entry name" value="NUDIX_hydrolase_dom"/>
</dbReference>
<comment type="cofactor">
    <cofactor evidence="1">
        <name>Mg(2+)</name>
        <dbReference type="ChEBI" id="CHEBI:18420"/>
    </cofactor>
</comment>
<dbReference type="PANTHER" id="PTHR43046">
    <property type="entry name" value="GDP-MANNOSE MANNOSYL HYDROLASE"/>
    <property type="match status" value="1"/>
</dbReference>
<sequence length="151" mass="17322">MPVRNSAKAVIIKDGSVLLTKNQHEQEIFYLFPGGGQEHGETLEEAVKRECIEEIGQEVVVGELLHIREYIGKNHEHAFFDHRVHQVEFFFACDLASPWNDQDQPARPDDYQVGVEWISLNKLEQIPFYPKKLGTILSNTKKGPFYLGDIN</sequence>
<evidence type="ECO:0000259" key="3">
    <source>
        <dbReference type="PROSITE" id="PS51462"/>
    </source>
</evidence>
<dbReference type="GO" id="GO:0016787">
    <property type="term" value="F:hydrolase activity"/>
    <property type="evidence" value="ECO:0007669"/>
    <property type="project" value="UniProtKB-KW"/>
</dbReference>
<dbReference type="PRINTS" id="PR00502">
    <property type="entry name" value="NUDIXFAMILY"/>
</dbReference>
<keyword evidence="2 4" id="KW-0378">Hydrolase</keyword>
<dbReference type="EMBL" id="PKOZ01000001">
    <property type="protein sequence ID" value="PQD97239.1"/>
    <property type="molecule type" value="Genomic_DNA"/>
</dbReference>
<evidence type="ECO:0000313" key="4">
    <source>
        <dbReference type="EMBL" id="PQD97239.1"/>
    </source>
</evidence>
<evidence type="ECO:0000256" key="2">
    <source>
        <dbReference type="ARBA" id="ARBA00022801"/>
    </source>
</evidence>
<comment type="caution">
    <text evidence="4">The sequence shown here is derived from an EMBL/GenBank/DDBJ whole genome shotgun (WGS) entry which is preliminary data.</text>
</comment>
<accession>A0A2S7N5B6</accession>
<dbReference type="OrthoDB" id="65827at2"/>
<evidence type="ECO:0000313" key="5">
    <source>
        <dbReference type="Proteomes" id="UP000239663"/>
    </source>
</evidence>
<dbReference type="InterPro" id="IPR015797">
    <property type="entry name" value="NUDIX_hydrolase-like_dom_sf"/>
</dbReference>